<dbReference type="Proteomes" id="UP000192578">
    <property type="component" value="Unassembled WGS sequence"/>
</dbReference>
<comment type="similarity">
    <text evidence="1 5">Belongs to the DTD family.</text>
</comment>
<evidence type="ECO:0000256" key="3">
    <source>
        <dbReference type="ARBA" id="ARBA00047676"/>
    </source>
</evidence>
<accession>A0A1W0WUD8</accession>
<dbReference type="Gene3D" id="3.50.80.10">
    <property type="entry name" value="D-tyrosyl-tRNA(Tyr) deacylase"/>
    <property type="match status" value="1"/>
</dbReference>
<evidence type="ECO:0000256" key="2">
    <source>
        <dbReference type="ARBA" id="ARBA00013056"/>
    </source>
</evidence>
<evidence type="ECO:0000256" key="5">
    <source>
        <dbReference type="RuleBase" id="RU003470"/>
    </source>
</evidence>
<dbReference type="GO" id="GO:0005737">
    <property type="term" value="C:cytoplasm"/>
    <property type="evidence" value="ECO:0007669"/>
    <property type="project" value="UniProtKB-SubCell"/>
</dbReference>
<dbReference type="InterPro" id="IPR003732">
    <property type="entry name" value="Daa-tRNA_deacyls_DTD"/>
</dbReference>
<feature type="region of interest" description="Disordered" evidence="6">
    <location>
        <begin position="151"/>
        <end position="175"/>
    </location>
</feature>
<comment type="catalytic activity">
    <reaction evidence="3">
        <text>glycyl-tRNA(Ala) + H2O = tRNA(Ala) + glycine + H(+)</text>
        <dbReference type="Rhea" id="RHEA:53744"/>
        <dbReference type="Rhea" id="RHEA-COMP:9657"/>
        <dbReference type="Rhea" id="RHEA-COMP:13640"/>
        <dbReference type="ChEBI" id="CHEBI:15377"/>
        <dbReference type="ChEBI" id="CHEBI:15378"/>
        <dbReference type="ChEBI" id="CHEBI:57305"/>
        <dbReference type="ChEBI" id="CHEBI:78442"/>
        <dbReference type="ChEBI" id="CHEBI:78522"/>
        <dbReference type="EC" id="3.1.1.96"/>
    </reaction>
</comment>
<organism evidence="7 8">
    <name type="scientific">Hypsibius exemplaris</name>
    <name type="common">Freshwater tardigrade</name>
    <dbReference type="NCBI Taxonomy" id="2072580"/>
    <lineage>
        <taxon>Eukaryota</taxon>
        <taxon>Metazoa</taxon>
        <taxon>Ecdysozoa</taxon>
        <taxon>Tardigrada</taxon>
        <taxon>Eutardigrada</taxon>
        <taxon>Parachela</taxon>
        <taxon>Hypsibioidea</taxon>
        <taxon>Hypsibiidae</taxon>
        <taxon>Hypsibius</taxon>
    </lineage>
</organism>
<keyword evidence="5" id="KW-0820">tRNA-binding</keyword>
<reference evidence="8" key="1">
    <citation type="submission" date="2017-01" db="EMBL/GenBank/DDBJ databases">
        <title>Comparative genomics of anhydrobiosis in the tardigrade Hypsibius dujardini.</title>
        <authorList>
            <person name="Yoshida Y."/>
            <person name="Koutsovoulos G."/>
            <person name="Laetsch D."/>
            <person name="Stevens L."/>
            <person name="Kumar S."/>
            <person name="Horikawa D."/>
            <person name="Ishino K."/>
            <person name="Komine S."/>
            <person name="Tomita M."/>
            <person name="Blaxter M."/>
            <person name="Arakawa K."/>
        </authorList>
    </citation>
    <scope>NUCLEOTIDE SEQUENCE [LARGE SCALE GENOMIC DNA]</scope>
    <source>
        <strain evidence="8">Z151</strain>
    </source>
</reference>
<dbReference type="GO" id="GO:0106026">
    <property type="term" value="F:Gly-tRNA(Ala) deacylase activity"/>
    <property type="evidence" value="ECO:0007669"/>
    <property type="project" value="RHEA"/>
</dbReference>
<dbReference type="GO" id="GO:0051500">
    <property type="term" value="F:D-tyrosyl-tRNA(Tyr) deacylase activity"/>
    <property type="evidence" value="ECO:0007669"/>
    <property type="project" value="TreeGrafter"/>
</dbReference>
<evidence type="ECO:0000313" key="8">
    <source>
        <dbReference type="Proteomes" id="UP000192578"/>
    </source>
</evidence>
<comment type="caution">
    <text evidence="7">The sequence shown here is derived from an EMBL/GenBank/DDBJ whole genome shotgun (WGS) entry which is preliminary data.</text>
</comment>
<comment type="subcellular location">
    <subcellularLocation>
        <location evidence="5">Cytoplasm</location>
    </subcellularLocation>
</comment>
<evidence type="ECO:0000313" key="7">
    <source>
        <dbReference type="EMBL" id="OQV18767.1"/>
    </source>
</evidence>
<dbReference type="PANTHER" id="PTHR10472:SF5">
    <property type="entry name" value="D-AMINOACYL-TRNA DEACYLASE 1"/>
    <property type="match status" value="1"/>
</dbReference>
<dbReference type="PANTHER" id="PTHR10472">
    <property type="entry name" value="D-TYROSYL-TRNA TYR DEACYLASE"/>
    <property type="match status" value="1"/>
</dbReference>
<sequence length="175" mass="19297">MRAVVQRVLSASVRRGSPEHSHEPANTIQAGLLVLLGIHRDDQSADLEWMVKKILSLRLFDGEDGTTRWKRSVKEMGMEILCISQFTLYGKAVKGSKPDFHDSMAGPESLPMYEEFLSRLGALYLPEKIQRGFFGEAMEIDAKMNGPVTITLDSPPLKGNTPKKPAVPASGDADE</sequence>
<keyword evidence="5" id="KW-0963">Cytoplasm</keyword>
<protein>
    <recommendedName>
        <fullName evidence="2 5">D-aminoacyl-tRNA deacylase</fullName>
        <ecNumber evidence="2 5">3.1.1.96</ecNumber>
    </recommendedName>
</protein>
<keyword evidence="5" id="KW-0694">RNA-binding</keyword>
<dbReference type="Pfam" id="PF02580">
    <property type="entry name" value="Tyr_Deacylase"/>
    <property type="match status" value="1"/>
</dbReference>
<dbReference type="GO" id="GO:0000049">
    <property type="term" value="F:tRNA binding"/>
    <property type="evidence" value="ECO:0007669"/>
    <property type="project" value="UniProtKB-KW"/>
</dbReference>
<dbReference type="FunFam" id="3.50.80.10:FF:000001">
    <property type="entry name" value="D-aminoacyl-tRNA deacylase"/>
    <property type="match status" value="1"/>
</dbReference>
<comment type="catalytic activity">
    <reaction evidence="4">
        <text>a D-aminoacyl-tRNA + H2O = a tRNA + a D-alpha-amino acid + H(+)</text>
        <dbReference type="Rhea" id="RHEA:13953"/>
        <dbReference type="Rhea" id="RHEA-COMP:10123"/>
        <dbReference type="Rhea" id="RHEA-COMP:10124"/>
        <dbReference type="ChEBI" id="CHEBI:15377"/>
        <dbReference type="ChEBI" id="CHEBI:15378"/>
        <dbReference type="ChEBI" id="CHEBI:59871"/>
        <dbReference type="ChEBI" id="CHEBI:78442"/>
        <dbReference type="ChEBI" id="CHEBI:79333"/>
        <dbReference type="EC" id="3.1.1.96"/>
    </reaction>
</comment>
<dbReference type="EMBL" id="MTYJ01000046">
    <property type="protein sequence ID" value="OQV18767.1"/>
    <property type="molecule type" value="Genomic_DNA"/>
</dbReference>
<dbReference type="OrthoDB" id="275783at2759"/>
<evidence type="ECO:0000256" key="1">
    <source>
        <dbReference type="ARBA" id="ARBA00009673"/>
    </source>
</evidence>
<dbReference type="NCBIfam" id="TIGR00256">
    <property type="entry name" value="D-aminoacyl-tRNA deacylase"/>
    <property type="match status" value="1"/>
</dbReference>
<evidence type="ECO:0000256" key="6">
    <source>
        <dbReference type="SAM" id="MobiDB-lite"/>
    </source>
</evidence>
<dbReference type="AlphaFoldDB" id="A0A1W0WUD8"/>
<dbReference type="SUPFAM" id="SSF69500">
    <property type="entry name" value="DTD-like"/>
    <property type="match status" value="1"/>
</dbReference>
<keyword evidence="5" id="KW-0378">Hydrolase</keyword>
<dbReference type="EC" id="3.1.1.96" evidence="2 5"/>
<keyword evidence="8" id="KW-1185">Reference proteome</keyword>
<evidence type="ECO:0000256" key="4">
    <source>
        <dbReference type="ARBA" id="ARBA00048018"/>
    </source>
</evidence>
<gene>
    <name evidence="7" type="ORF">BV898_07204</name>
</gene>
<proteinExistence type="inferred from homology"/>
<dbReference type="InterPro" id="IPR023509">
    <property type="entry name" value="DTD-like_sf"/>
</dbReference>
<name>A0A1W0WUD8_HYPEX</name>